<evidence type="ECO:0000313" key="1">
    <source>
        <dbReference type="EMBL" id="MEM0543812.1"/>
    </source>
</evidence>
<name>A0ABU9N809_9FLAO</name>
<evidence type="ECO:0000313" key="2">
    <source>
        <dbReference type="Proteomes" id="UP001460072"/>
    </source>
</evidence>
<protein>
    <submittedName>
        <fullName evidence="1">Uncharacterized protein</fullName>
    </submittedName>
</protein>
<dbReference type="Proteomes" id="UP001460072">
    <property type="component" value="Unassembled WGS sequence"/>
</dbReference>
<proteinExistence type="predicted"/>
<dbReference type="EMBL" id="JBCGDO010000027">
    <property type="protein sequence ID" value="MEM0543812.1"/>
    <property type="molecule type" value="Genomic_DNA"/>
</dbReference>
<gene>
    <name evidence="1" type="ORF">WFZ85_14425</name>
</gene>
<accession>A0ABU9N809</accession>
<sequence>MSKIILFKIDITKNGIPLASISQKNPEIPPSIAINRTEIVIRSIKVKKKFKKNSLVTISKLS</sequence>
<dbReference type="RefSeq" id="WP_342696988.1">
    <property type="nucleotide sequence ID" value="NZ_JBCGDO010000027.1"/>
</dbReference>
<reference evidence="1 2" key="1">
    <citation type="submission" date="2024-03" db="EMBL/GenBank/DDBJ databases">
        <title>Two novel species of the genus Flavobacterium exhibiting potentially degradation of complex polysaccharides.</title>
        <authorList>
            <person name="Lian X."/>
        </authorList>
    </citation>
    <scope>NUCLEOTIDE SEQUENCE [LARGE SCALE GENOMIC DNA]</scope>
    <source>
        <strain evidence="2">j3</strain>
    </source>
</reference>
<keyword evidence="2" id="KW-1185">Reference proteome</keyword>
<organism evidence="1 2">
    <name type="scientific">Flavobacterium aureirubrum</name>
    <dbReference type="NCBI Taxonomy" id="3133147"/>
    <lineage>
        <taxon>Bacteria</taxon>
        <taxon>Pseudomonadati</taxon>
        <taxon>Bacteroidota</taxon>
        <taxon>Flavobacteriia</taxon>
        <taxon>Flavobacteriales</taxon>
        <taxon>Flavobacteriaceae</taxon>
        <taxon>Flavobacterium</taxon>
    </lineage>
</organism>
<comment type="caution">
    <text evidence="1">The sequence shown here is derived from an EMBL/GenBank/DDBJ whole genome shotgun (WGS) entry which is preliminary data.</text>
</comment>